<dbReference type="EMBL" id="JAPFFF010000018">
    <property type="protein sequence ID" value="KAK8860885.1"/>
    <property type="molecule type" value="Genomic_DNA"/>
</dbReference>
<dbReference type="PROSITE" id="PS51186">
    <property type="entry name" value="GNAT"/>
    <property type="match status" value="1"/>
</dbReference>
<evidence type="ECO:0000313" key="6">
    <source>
        <dbReference type="Proteomes" id="UP001470230"/>
    </source>
</evidence>
<feature type="domain" description="N-acetyltransferase" evidence="4">
    <location>
        <begin position="22"/>
        <end position="172"/>
    </location>
</feature>
<gene>
    <name evidence="5" type="ORF">M9Y10_012577</name>
</gene>
<proteinExistence type="inferred from homology"/>
<accession>A0ABR2IE48</accession>
<dbReference type="Pfam" id="PF00583">
    <property type="entry name" value="Acetyltransf_1"/>
    <property type="match status" value="1"/>
</dbReference>
<dbReference type="SUPFAM" id="SSF55729">
    <property type="entry name" value="Acyl-CoA N-acyltransferases (Nat)"/>
    <property type="match status" value="1"/>
</dbReference>
<evidence type="ECO:0000313" key="5">
    <source>
        <dbReference type="EMBL" id="KAK8860885.1"/>
    </source>
</evidence>
<evidence type="ECO:0000256" key="2">
    <source>
        <dbReference type="ARBA" id="ARBA00023315"/>
    </source>
</evidence>
<dbReference type="PANTHER" id="PTHR45896">
    <property type="entry name" value="N-ALPHA-ACETYLTRANSFERASE 30"/>
    <property type="match status" value="1"/>
</dbReference>
<comment type="similarity">
    <text evidence="3">Belongs to the acetyltransferase family. MAK3 subfamily.</text>
</comment>
<evidence type="ECO:0000256" key="3">
    <source>
        <dbReference type="ARBA" id="ARBA00024025"/>
    </source>
</evidence>
<name>A0ABR2IE48_9EUKA</name>
<organism evidence="5 6">
    <name type="scientific">Tritrichomonas musculus</name>
    <dbReference type="NCBI Taxonomy" id="1915356"/>
    <lineage>
        <taxon>Eukaryota</taxon>
        <taxon>Metamonada</taxon>
        <taxon>Parabasalia</taxon>
        <taxon>Tritrichomonadida</taxon>
        <taxon>Tritrichomonadidae</taxon>
        <taxon>Tritrichomonas</taxon>
    </lineage>
</organism>
<evidence type="ECO:0000256" key="1">
    <source>
        <dbReference type="ARBA" id="ARBA00022679"/>
    </source>
</evidence>
<keyword evidence="1" id="KW-0808">Transferase</keyword>
<dbReference type="InterPro" id="IPR000182">
    <property type="entry name" value="GNAT_dom"/>
</dbReference>
<reference evidence="5 6" key="1">
    <citation type="submission" date="2024-04" db="EMBL/GenBank/DDBJ databases">
        <title>Tritrichomonas musculus Genome.</title>
        <authorList>
            <person name="Alves-Ferreira E."/>
            <person name="Grigg M."/>
            <person name="Lorenzi H."/>
            <person name="Galac M."/>
        </authorList>
    </citation>
    <scope>NUCLEOTIDE SEQUENCE [LARGE SCALE GENOMIC DNA]</scope>
    <source>
        <strain evidence="5 6">EAF2021</strain>
    </source>
</reference>
<protein>
    <submittedName>
        <fullName evidence="5">N-alpha-acetyltransferase 30</fullName>
    </submittedName>
</protein>
<keyword evidence="2" id="KW-0012">Acyltransferase</keyword>
<keyword evidence="6" id="KW-1185">Reference proteome</keyword>
<dbReference type="InterPro" id="IPR044542">
    <property type="entry name" value="NAA30-like"/>
</dbReference>
<evidence type="ECO:0000259" key="4">
    <source>
        <dbReference type="PROSITE" id="PS51186"/>
    </source>
</evidence>
<dbReference type="CDD" id="cd04301">
    <property type="entry name" value="NAT_SF"/>
    <property type="match status" value="1"/>
</dbReference>
<dbReference type="InterPro" id="IPR016181">
    <property type="entry name" value="Acyl_CoA_acyltransferase"/>
</dbReference>
<sequence>MSHTAPSKLAKVEPNDSRNPTILYRFYKGEEEILEIFKLVDAHLSEPYGVFTYRYFMDVCPQHCVVAVDTEKDNKIIGAIIGRETVKGEIVKGYIAMLVVLPEYRKRGIGKHLAIQVINNMKLTCNCAVLETEVDNYGALYLYESLGFVRTKRLFRYYLNGNEAYRLKIWFDKK</sequence>
<dbReference type="PANTHER" id="PTHR45896:SF1">
    <property type="entry name" value="N-ALPHA-ACETYLTRANSFERASE 30"/>
    <property type="match status" value="1"/>
</dbReference>
<dbReference type="Gene3D" id="3.40.630.30">
    <property type="match status" value="1"/>
</dbReference>
<comment type="caution">
    <text evidence="5">The sequence shown here is derived from an EMBL/GenBank/DDBJ whole genome shotgun (WGS) entry which is preliminary data.</text>
</comment>
<dbReference type="Proteomes" id="UP001470230">
    <property type="component" value="Unassembled WGS sequence"/>
</dbReference>